<dbReference type="GO" id="GO:0004674">
    <property type="term" value="F:protein serine/threonine kinase activity"/>
    <property type="evidence" value="ECO:0007669"/>
    <property type="project" value="UniProtKB-KW"/>
</dbReference>
<dbReference type="AlphaFoldDB" id="A0A1M6ZLW6"/>
<dbReference type="STRING" id="1121393.SAMN02745216_04999"/>
<dbReference type="InterPro" id="IPR001650">
    <property type="entry name" value="Helicase_C-like"/>
</dbReference>
<dbReference type="SMART" id="SM00487">
    <property type="entry name" value="DEXDc"/>
    <property type="match status" value="1"/>
</dbReference>
<dbReference type="InterPro" id="IPR027417">
    <property type="entry name" value="P-loop_NTPase"/>
</dbReference>
<dbReference type="PROSITE" id="PS51194">
    <property type="entry name" value="HELICASE_CTER"/>
    <property type="match status" value="1"/>
</dbReference>
<dbReference type="Gene3D" id="3.40.50.300">
    <property type="entry name" value="P-loop containing nucleotide triphosphate hydrolases"/>
    <property type="match status" value="1"/>
</dbReference>
<dbReference type="PROSITE" id="PS51192">
    <property type="entry name" value="HELICASE_ATP_BIND_1"/>
    <property type="match status" value="1"/>
</dbReference>
<dbReference type="EMBL" id="FQZU01000059">
    <property type="protein sequence ID" value="SHL31452.1"/>
    <property type="molecule type" value="Genomic_DNA"/>
</dbReference>
<keyword evidence="5" id="KW-1185">Reference proteome</keyword>
<keyword evidence="4" id="KW-0418">Kinase</keyword>
<reference evidence="5" key="1">
    <citation type="submission" date="2016-11" db="EMBL/GenBank/DDBJ databases">
        <authorList>
            <person name="Varghese N."/>
            <person name="Submissions S."/>
        </authorList>
    </citation>
    <scope>NUCLEOTIDE SEQUENCE [LARGE SCALE GENOMIC DNA]</scope>
    <source>
        <strain evidence="5">DSM 16219</strain>
    </source>
</reference>
<dbReference type="CDD" id="cd18793">
    <property type="entry name" value="SF2_C_SNF"/>
    <property type="match status" value="1"/>
</dbReference>
<dbReference type="CDD" id="cd18012">
    <property type="entry name" value="DEXQc_arch_SWI2_SNF2"/>
    <property type="match status" value="1"/>
</dbReference>
<dbReference type="Proteomes" id="UP000183994">
    <property type="component" value="Unassembled WGS sequence"/>
</dbReference>
<dbReference type="InterPro" id="IPR038718">
    <property type="entry name" value="SNF2-like_sf"/>
</dbReference>
<dbReference type="SUPFAM" id="SSF52540">
    <property type="entry name" value="P-loop containing nucleoside triphosphate hydrolases"/>
    <property type="match status" value="2"/>
</dbReference>
<evidence type="ECO:0000313" key="4">
    <source>
        <dbReference type="EMBL" id="SHL31452.1"/>
    </source>
</evidence>
<dbReference type="InterPro" id="IPR000330">
    <property type="entry name" value="SNF2_N"/>
</dbReference>
<organism evidence="4 5">
    <name type="scientific">Desulfatibacillum alkenivorans DSM 16219</name>
    <dbReference type="NCBI Taxonomy" id="1121393"/>
    <lineage>
        <taxon>Bacteria</taxon>
        <taxon>Pseudomonadati</taxon>
        <taxon>Thermodesulfobacteriota</taxon>
        <taxon>Desulfobacteria</taxon>
        <taxon>Desulfobacterales</taxon>
        <taxon>Desulfatibacillaceae</taxon>
        <taxon>Desulfatibacillum</taxon>
    </lineage>
</organism>
<feature type="domain" description="Helicase C-terminal" evidence="3">
    <location>
        <begin position="723"/>
        <end position="883"/>
    </location>
</feature>
<evidence type="ECO:0000259" key="3">
    <source>
        <dbReference type="PROSITE" id="PS51194"/>
    </source>
</evidence>
<proteinExistence type="predicted"/>
<dbReference type="Pfam" id="PF00176">
    <property type="entry name" value="SNF2-rel_dom"/>
    <property type="match status" value="1"/>
</dbReference>
<keyword evidence="1" id="KW-0378">Hydrolase</keyword>
<dbReference type="OrthoDB" id="18878at2"/>
<dbReference type="InterPro" id="IPR049730">
    <property type="entry name" value="SNF2/RAD54-like_C"/>
</dbReference>
<dbReference type="Pfam" id="PF12419">
    <property type="entry name" value="DUF3670"/>
    <property type="match status" value="1"/>
</dbReference>
<dbReference type="RefSeq" id="WP_073478973.1">
    <property type="nucleotide sequence ID" value="NZ_FQZU01000059.1"/>
</dbReference>
<gene>
    <name evidence="4" type="ORF">SAMN02745216_04999</name>
</gene>
<name>A0A1M6ZLW6_9BACT</name>
<keyword evidence="4" id="KW-0723">Serine/threonine-protein kinase</keyword>
<dbReference type="InterPro" id="IPR022138">
    <property type="entry name" value="DUF3670"/>
</dbReference>
<evidence type="ECO:0000259" key="2">
    <source>
        <dbReference type="PROSITE" id="PS51192"/>
    </source>
</evidence>
<dbReference type="SMART" id="SM00490">
    <property type="entry name" value="HELICc"/>
    <property type="match status" value="1"/>
</dbReference>
<dbReference type="GO" id="GO:0016787">
    <property type="term" value="F:hydrolase activity"/>
    <property type="evidence" value="ECO:0007669"/>
    <property type="project" value="UniProtKB-KW"/>
</dbReference>
<evidence type="ECO:0000256" key="1">
    <source>
        <dbReference type="ARBA" id="ARBA00022801"/>
    </source>
</evidence>
<dbReference type="Gene3D" id="3.40.50.10810">
    <property type="entry name" value="Tandem AAA-ATPase domain"/>
    <property type="match status" value="1"/>
</dbReference>
<feature type="domain" description="Helicase ATP-binding" evidence="2">
    <location>
        <begin position="431"/>
        <end position="599"/>
    </location>
</feature>
<dbReference type="Pfam" id="PF00271">
    <property type="entry name" value="Helicase_C"/>
    <property type="match status" value="1"/>
</dbReference>
<accession>A0A1M6ZLW6</accession>
<evidence type="ECO:0000313" key="5">
    <source>
        <dbReference type="Proteomes" id="UP000183994"/>
    </source>
</evidence>
<sequence length="897" mass="100077">MSYTLAISPSGRLSLQEIDDQWPLPEPWSKKVIDAFASSEAQGLFALAAIRPDGPIPPAFTFWRDFSGRYLTLLCRTPESMESAMPPIPPPDDGQLGGMLDSAPPMPGGEYLSYHVLLTLWDKLDAWVREDIEEKGEGLNPWLKANAPLWRQVGRVCFHIAENKKDPDYPFALLATYAPRLSAGGGVQYRPLGKALQEYAGKRNKQALIRLLEPVHQASKRVEFVRELVETGDIYHPLALTAAEAYMLLQNTPGLEESGLLVRLPDWWKRRPRPRVSVTVGEKKRSVLGIDAMLDFRVDLSLEGQKLTQDEWRRLMESDDGLVLIKGQWVEVDRDKLAQTLEHWKQVEAKAGRDGISFIEGMRLLAGAPVDLEPEDGGREDSEWSHVDAGKWLSRALADLRNPQGLTIPGRGSGFQGELRPYQETGRNWLWFLSQLGLGACLADDMGLGKTIQVLSLLASLKTGKSLSKPALLVLPASLLANWKSEMERFTPGLKAVFVHSSEANKATMEQMGAAPAEHLKGADMVLTTYGMLMRQSWLLDVDWSLVILDEAQAIKNPATKQTRTVKMLKADARIALTGTPVENRLTDLWSLFDFLCPGLLGSSAKFKKFSKGLEKRSKDQYKPLRNLVNPYVLRRLKTDKNIIADLPDKTEVKAYCGLAKKQAALYARSVRELAKSIETAEGIERRGIVLSYLMRFKQICNHPSQFAGDGEYSPNKSGKFLRLKELCEEIASRQEKALIFTQFREMTDPLAAYLSEIFGREGLILHGGTPVKKRKNLVDVFQREDGPPFFVLSLKAGGTGLNLTEASHVIHFDRWWNPAVENQATDRAFRIGQHKNVLVHKFVCRGTLEEKIDALIEEKIGLAEGVLKAGGEAVLTEMSDEDLLKIVALDINQAGL</sequence>
<dbReference type="GO" id="GO:0005524">
    <property type="term" value="F:ATP binding"/>
    <property type="evidence" value="ECO:0007669"/>
    <property type="project" value="InterPro"/>
</dbReference>
<dbReference type="InterPro" id="IPR014001">
    <property type="entry name" value="Helicase_ATP-bd"/>
</dbReference>
<keyword evidence="4" id="KW-0808">Transferase</keyword>
<protein>
    <submittedName>
        <fullName evidence="4">Non-specific serine/threonine protein kinase</fullName>
    </submittedName>
</protein>
<dbReference type="PANTHER" id="PTHR10799">
    <property type="entry name" value="SNF2/RAD54 HELICASE FAMILY"/>
    <property type="match status" value="1"/>
</dbReference>